<proteinExistence type="evidence at transcript level"/>
<dbReference type="GO" id="GO:0005634">
    <property type="term" value="C:nucleus"/>
    <property type="evidence" value="ECO:0007669"/>
    <property type="project" value="TreeGrafter"/>
</dbReference>
<evidence type="ECO:0000256" key="1">
    <source>
        <dbReference type="SAM" id="MobiDB-lite"/>
    </source>
</evidence>
<accession>A0A6F9DKM4</accession>
<feature type="compositionally biased region" description="Basic and acidic residues" evidence="1">
    <location>
        <begin position="758"/>
        <end position="773"/>
    </location>
</feature>
<dbReference type="InterPro" id="IPR027963">
    <property type="entry name" value="MEIOC"/>
</dbReference>
<dbReference type="PANTHER" id="PTHR33861:SF5">
    <property type="entry name" value="GAMMA-TUBULIN COMPLEX COMPONENT"/>
    <property type="match status" value="1"/>
</dbReference>
<dbReference type="AlphaFoldDB" id="A0A6F9DKM4"/>
<evidence type="ECO:0000313" key="2">
    <source>
        <dbReference type="EMBL" id="CAB3263751.1"/>
    </source>
</evidence>
<feature type="region of interest" description="Disordered" evidence="1">
    <location>
        <begin position="1"/>
        <end position="23"/>
    </location>
</feature>
<feature type="compositionally biased region" description="Basic and acidic residues" evidence="1">
    <location>
        <begin position="14"/>
        <end position="23"/>
    </location>
</feature>
<dbReference type="GO" id="GO:0048255">
    <property type="term" value="P:mRNA stabilization"/>
    <property type="evidence" value="ECO:0007669"/>
    <property type="project" value="TreeGrafter"/>
</dbReference>
<gene>
    <name evidence="2" type="primary">Meioc</name>
</gene>
<dbReference type="GO" id="GO:0005737">
    <property type="term" value="C:cytoplasm"/>
    <property type="evidence" value="ECO:0007669"/>
    <property type="project" value="TreeGrafter"/>
</dbReference>
<protein>
    <submittedName>
        <fullName evidence="2">Uncharacterized protein C17orf104 homolog</fullName>
    </submittedName>
</protein>
<dbReference type="EMBL" id="LR787889">
    <property type="protein sequence ID" value="CAB3263751.1"/>
    <property type="molecule type" value="mRNA"/>
</dbReference>
<feature type="region of interest" description="Disordered" evidence="1">
    <location>
        <begin position="756"/>
        <end position="789"/>
    </location>
</feature>
<dbReference type="GO" id="GO:0007144">
    <property type="term" value="P:female meiosis I"/>
    <property type="evidence" value="ECO:0007669"/>
    <property type="project" value="TreeGrafter"/>
</dbReference>
<dbReference type="GO" id="GO:0007141">
    <property type="term" value="P:male meiosis I"/>
    <property type="evidence" value="ECO:0007669"/>
    <property type="project" value="TreeGrafter"/>
</dbReference>
<feature type="compositionally biased region" description="Polar residues" evidence="1">
    <location>
        <begin position="422"/>
        <end position="433"/>
    </location>
</feature>
<feature type="region of interest" description="Disordered" evidence="1">
    <location>
        <begin position="617"/>
        <end position="647"/>
    </location>
</feature>
<organism evidence="2">
    <name type="scientific">Phallusia mammillata</name>
    <dbReference type="NCBI Taxonomy" id="59560"/>
    <lineage>
        <taxon>Eukaryota</taxon>
        <taxon>Metazoa</taxon>
        <taxon>Chordata</taxon>
        <taxon>Tunicata</taxon>
        <taxon>Ascidiacea</taxon>
        <taxon>Phlebobranchia</taxon>
        <taxon>Ascidiidae</taxon>
        <taxon>Phallusia</taxon>
    </lineage>
</organism>
<dbReference type="Pfam" id="PF15189">
    <property type="entry name" value="MEIOC"/>
    <property type="match status" value="1"/>
</dbReference>
<reference evidence="2" key="1">
    <citation type="submission" date="2020-04" db="EMBL/GenBank/DDBJ databases">
        <authorList>
            <person name="Neveu A P."/>
        </authorList>
    </citation>
    <scope>NUCLEOTIDE SEQUENCE</scope>
    <source>
        <tissue evidence="2">Whole embryo</tissue>
    </source>
</reference>
<sequence length="789" mass="87033">MERKLPYSPWSSNVEEKSNKNDGALHDLVASILRDSGETDCSANTKPTAVLENEEIPKPNFCTPSPSKKIPVPTIEKRSNLHRYLTTVGNTGYESVFTNIRTGAEGDRVCNVGDSFFPGSQNAVGKATLPHAPIYESIKEQSNGSFLSGSGDYLSSPSFNGSSDYSENKLDMFEDSRNSNCHPQGVGSSKFSMSSWCDFAPRMFGDIGQPINNGNAVGDMGSLPSQTNQQQTSDIYLHSTPQQAQPVRNDVSNLSPRSGDLQERLIQQKFRELGLGNGTPPLASNQLQNGYGANDVPSLPLRALDPMKQQTTPQKIHNTGCGSSEFPSPIEPPGSRDTCGQNRYDSPAFQSIGNSNLREVHSPWQNGVPELYLGGGDSTSTLNPISTEYNPFVRNTGSSQHRETGFENGFGDGNPQREVKTNHPSVTSFNSSLKPDPDMRGSPLPHQAFGLQGYQALMNKPMTQMGPQTQNPMMPAYMPHPFMPHFVYPAMYPSLTPLDRAKLQVVGAEMPNPFMYNPMAPGFPCNPTQLAQQTRGYPPMVTPYLDGKTWPFLPMGANSGMIPFTGAMGALPGNGMYGFPPMVRKPSRTWTQNKLYIALEECYDQYRSLEKERKMTETELGRHFPGRRVTGSNNTPLPRPPANPTKADKLISDQHREHSRVMALIDRMEHLLEGPIHQNVANAMEVQYKYIREVEAKRRDEMNLRQRTNNLPSAVPDEAESDVLTLALSESLEALTKATRKARTALWVAFQITLECKPSPDEPNKSDEAREPAEESSTDLLPAIEALED</sequence>
<feature type="region of interest" description="Disordered" evidence="1">
    <location>
        <begin position="312"/>
        <end position="338"/>
    </location>
</feature>
<feature type="region of interest" description="Disordered" evidence="1">
    <location>
        <begin position="398"/>
        <end position="437"/>
    </location>
</feature>
<name>A0A6F9DKM4_9ASCI</name>
<feature type="compositionally biased region" description="Polar residues" evidence="1">
    <location>
        <begin position="312"/>
        <end position="326"/>
    </location>
</feature>
<dbReference type="PANTHER" id="PTHR33861">
    <property type="entry name" value="PROTEIN CBG18333"/>
    <property type="match status" value="1"/>
</dbReference>